<protein>
    <recommendedName>
        <fullName evidence="1">Protein NO VEIN C-terminal domain-containing protein</fullName>
    </recommendedName>
</protein>
<name>A0A239W4D6_9ACTN</name>
<dbReference type="AlphaFoldDB" id="A0A239W4D6"/>
<gene>
    <name evidence="2" type="ORF">SAMEA4412665_00212</name>
</gene>
<reference evidence="2 3" key="1">
    <citation type="submission" date="2017-06" db="EMBL/GenBank/DDBJ databases">
        <authorList>
            <consortium name="Pathogen Informatics"/>
        </authorList>
    </citation>
    <scope>NUCLEOTIDE SEQUENCE [LARGE SCALE GENOMIC DNA]</scope>
    <source>
        <strain evidence="2 3">NCTC11865</strain>
    </source>
</reference>
<evidence type="ECO:0000313" key="3">
    <source>
        <dbReference type="Proteomes" id="UP000215332"/>
    </source>
</evidence>
<sequence>MLAQELAGQPYVKSHQRQKLMEMFGRSRGAYEMKFANISAILRDMHCLYIKGYKPRGNFQHSLADEIRKQLYADSNKVLLNLMQTSVSAQATERMDIAWTTSKMPDRVLVEYGGMAHRQGGVHTDYVALEAANTSLGMAGELAVLERERTRLREGGRADLADQVEHVSQTKGDGLGYDIKSYDLHERERHIEVKTTRRDINWPMIVSRNEVRVSREQPQNYVLARVYQFAAKKIGLYELPGDINVTCDLEPITFEALPKQSVLA</sequence>
<evidence type="ECO:0000259" key="1">
    <source>
        <dbReference type="Pfam" id="PF13020"/>
    </source>
</evidence>
<dbReference type="KEGG" id="cgrn:4412665_00212"/>
<evidence type="ECO:0000313" key="2">
    <source>
        <dbReference type="EMBL" id="SNV28936.1"/>
    </source>
</evidence>
<dbReference type="InterPro" id="IPR024975">
    <property type="entry name" value="NOV_C"/>
</dbReference>
<dbReference type="Pfam" id="PF13020">
    <property type="entry name" value="NOV_C"/>
    <property type="match status" value="1"/>
</dbReference>
<feature type="domain" description="Protein NO VEIN C-terminal" evidence="1">
    <location>
        <begin position="141"/>
        <end position="233"/>
    </location>
</feature>
<dbReference type="EMBL" id="LT906441">
    <property type="protein sequence ID" value="SNV28936.1"/>
    <property type="molecule type" value="Genomic_DNA"/>
</dbReference>
<dbReference type="Proteomes" id="UP000215332">
    <property type="component" value="Chromosome 1"/>
</dbReference>
<accession>A0A239W4D6</accession>
<organism evidence="2 3">
    <name type="scientific">Cutibacterium granulosum</name>
    <dbReference type="NCBI Taxonomy" id="33011"/>
    <lineage>
        <taxon>Bacteria</taxon>
        <taxon>Bacillati</taxon>
        <taxon>Actinomycetota</taxon>
        <taxon>Actinomycetes</taxon>
        <taxon>Propionibacteriales</taxon>
        <taxon>Propionibacteriaceae</taxon>
        <taxon>Cutibacterium</taxon>
    </lineage>
</organism>
<proteinExistence type="predicted"/>